<dbReference type="BioCyc" id="PMAR59922:G1G80-607-MONOMER"/>
<dbReference type="STRING" id="59922.P9303_06601"/>
<keyword evidence="2" id="KW-0472">Membrane</keyword>
<dbReference type="PANTHER" id="PTHR34475">
    <property type="match status" value="1"/>
</dbReference>
<dbReference type="PROSITE" id="PS50943">
    <property type="entry name" value="HTH_CROC1"/>
    <property type="match status" value="1"/>
</dbReference>
<evidence type="ECO:0000313" key="4">
    <source>
        <dbReference type="EMBL" id="ABM77412.1"/>
    </source>
</evidence>
<reference evidence="4 5" key="1">
    <citation type="journal article" date="2007" name="PLoS Genet.">
        <title>Patterns and implications of gene gain and loss in the evolution of Prochlorococcus.</title>
        <authorList>
            <person name="Kettler G.C."/>
            <person name="Martiny A.C."/>
            <person name="Huang K."/>
            <person name="Zucker J."/>
            <person name="Coleman M.L."/>
            <person name="Rodrigue S."/>
            <person name="Chen F."/>
            <person name="Lapidus A."/>
            <person name="Ferriera S."/>
            <person name="Johnson J."/>
            <person name="Steglich C."/>
            <person name="Church G.M."/>
            <person name="Richardson P."/>
            <person name="Chisholm S.W."/>
        </authorList>
    </citation>
    <scope>NUCLEOTIDE SEQUENCE [LARGE SCALE GENOMIC DNA]</scope>
    <source>
        <strain evidence="4 5">MIT 9303</strain>
    </source>
</reference>
<keyword evidence="2" id="KW-1133">Transmembrane helix</keyword>
<dbReference type="Proteomes" id="UP000002274">
    <property type="component" value="Chromosome"/>
</dbReference>
<evidence type="ECO:0000256" key="2">
    <source>
        <dbReference type="SAM" id="Phobius"/>
    </source>
</evidence>
<feature type="transmembrane region" description="Helical" evidence="2">
    <location>
        <begin position="118"/>
        <end position="141"/>
    </location>
</feature>
<dbReference type="CDD" id="cd00093">
    <property type="entry name" value="HTH_XRE"/>
    <property type="match status" value="1"/>
</dbReference>
<feature type="region of interest" description="Disordered" evidence="1">
    <location>
        <begin position="172"/>
        <end position="236"/>
    </location>
</feature>
<dbReference type="PANTHER" id="PTHR34475:SF1">
    <property type="entry name" value="CYTOSKELETON PROTEIN RODZ"/>
    <property type="match status" value="1"/>
</dbReference>
<dbReference type="SUPFAM" id="SSF47413">
    <property type="entry name" value="lambda repressor-like DNA-binding domains"/>
    <property type="match status" value="1"/>
</dbReference>
<dbReference type="InterPro" id="IPR050400">
    <property type="entry name" value="Bact_Cytoskel_RodZ"/>
</dbReference>
<evidence type="ECO:0000313" key="5">
    <source>
        <dbReference type="Proteomes" id="UP000002274"/>
    </source>
</evidence>
<dbReference type="KEGG" id="pmf:P9303_06601"/>
<name>A2C7F2_PROM3</name>
<dbReference type="HOGENOM" id="CLU_1174584_0_0_3"/>
<feature type="compositionally biased region" description="Basic and acidic residues" evidence="1">
    <location>
        <begin position="177"/>
        <end position="187"/>
    </location>
</feature>
<keyword evidence="2" id="KW-0812">Transmembrane</keyword>
<dbReference type="Pfam" id="PF13413">
    <property type="entry name" value="HTH_25"/>
    <property type="match status" value="1"/>
</dbReference>
<dbReference type="EMBL" id="CP000554">
    <property type="protein sequence ID" value="ABM77412.1"/>
    <property type="molecule type" value="Genomic_DNA"/>
</dbReference>
<dbReference type="GO" id="GO:0003677">
    <property type="term" value="F:DNA binding"/>
    <property type="evidence" value="ECO:0007669"/>
    <property type="project" value="InterPro"/>
</dbReference>
<sequence>MPEHPQDFLSDQSHSEQLSTPLIQVGALLREAREKRGFSIAEIAGSLRIGKEQLIALENGNKDLLPEPVFIRAMVRRVAERLNLDATALVQQIQVIIPSSSEALRQSKSKASRPNLKVIPALAFLGGLIGLTAAGLAITYYSNPNTFTRIQTSINNAIISINNTAEGMIFGSSTRSNDVKDEPKETELISQPADATPTQNLPSTSPSELKKPNNNNQPASTEQQKTQPGTNPNPQQ</sequence>
<gene>
    <name evidence="4" type="ordered locus">P9303_06601</name>
</gene>
<dbReference type="InterPro" id="IPR001387">
    <property type="entry name" value="Cro/C1-type_HTH"/>
</dbReference>
<dbReference type="AlphaFoldDB" id="A2C7F2"/>
<accession>A2C7F2</accession>
<evidence type="ECO:0000259" key="3">
    <source>
        <dbReference type="PROSITE" id="PS50943"/>
    </source>
</evidence>
<protein>
    <submittedName>
        <fullName evidence="4">Uncharacterized protein conserved in bacteria</fullName>
    </submittedName>
</protein>
<evidence type="ECO:0000256" key="1">
    <source>
        <dbReference type="SAM" id="MobiDB-lite"/>
    </source>
</evidence>
<feature type="compositionally biased region" description="Polar residues" evidence="1">
    <location>
        <begin position="196"/>
        <end position="236"/>
    </location>
</feature>
<proteinExistence type="predicted"/>
<dbReference type="InterPro" id="IPR010982">
    <property type="entry name" value="Lambda_DNA-bd_dom_sf"/>
</dbReference>
<organism evidence="4 5">
    <name type="scientific">Prochlorococcus marinus (strain MIT 9303)</name>
    <dbReference type="NCBI Taxonomy" id="59922"/>
    <lineage>
        <taxon>Bacteria</taxon>
        <taxon>Bacillati</taxon>
        <taxon>Cyanobacteriota</taxon>
        <taxon>Cyanophyceae</taxon>
        <taxon>Synechococcales</taxon>
        <taxon>Prochlorococcaceae</taxon>
        <taxon>Prochlorococcus</taxon>
    </lineage>
</organism>
<feature type="domain" description="HTH cro/C1-type" evidence="3">
    <location>
        <begin position="29"/>
        <end position="89"/>
    </location>
</feature>
<dbReference type="Gene3D" id="1.10.260.40">
    <property type="entry name" value="lambda repressor-like DNA-binding domains"/>
    <property type="match status" value="1"/>
</dbReference>